<dbReference type="GO" id="GO:0016491">
    <property type="term" value="F:oxidoreductase activity"/>
    <property type="evidence" value="ECO:0007669"/>
    <property type="project" value="InterPro"/>
</dbReference>
<dbReference type="SUPFAM" id="SSF51430">
    <property type="entry name" value="NAD(P)-linked oxidoreductase"/>
    <property type="match status" value="1"/>
</dbReference>
<accession>A0A1Y1HZ55</accession>
<dbReference type="PANTHER" id="PTHR43827:SF8">
    <property type="entry name" value="ALDO_KETO REDUCTASE FAMILY PROTEIN"/>
    <property type="match status" value="1"/>
</dbReference>
<dbReference type="InterPro" id="IPR018170">
    <property type="entry name" value="Aldo/ket_reductase_CS"/>
</dbReference>
<feature type="domain" description="NADP-dependent oxidoreductase" evidence="3">
    <location>
        <begin position="503"/>
        <end position="771"/>
    </location>
</feature>
<evidence type="ECO:0000259" key="3">
    <source>
        <dbReference type="Pfam" id="PF00248"/>
    </source>
</evidence>
<feature type="transmembrane region" description="Helical" evidence="2">
    <location>
        <begin position="322"/>
        <end position="342"/>
    </location>
</feature>
<gene>
    <name evidence="4" type="ORF">KFL_001500030</name>
</gene>
<evidence type="ECO:0000256" key="2">
    <source>
        <dbReference type="SAM" id="Phobius"/>
    </source>
</evidence>
<feature type="compositionally biased region" description="Basic and acidic residues" evidence="1">
    <location>
        <begin position="100"/>
        <end position="109"/>
    </location>
</feature>
<dbReference type="InterPro" id="IPR023210">
    <property type="entry name" value="NADP_OxRdtase_dom"/>
</dbReference>
<feature type="compositionally biased region" description="Polar residues" evidence="1">
    <location>
        <begin position="37"/>
        <end position="52"/>
    </location>
</feature>
<dbReference type="Gene3D" id="3.20.20.100">
    <property type="entry name" value="NADP-dependent oxidoreductase domain"/>
    <property type="match status" value="1"/>
</dbReference>
<dbReference type="PRINTS" id="PR00069">
    <property type="entry name" value="ALDKETRDTASE"/>
</dbReference>
<proteinExistence type="predicted"/>
<feature type="region of interest" description="Disordered" evidence="1">
    <location>
        <begin position="19"/>
        <end position="70"/>
    </location>
</feature>
<dbReference type="PROSITE" id="PS00062">
    <property type="entry name" value="ALDOKETO_REDUCTASE_2"/>
    <property type="match status" value="1"/>
</dbReference>
<dbReference type="InterPro" id="IPR036812">
    <property type="entry name" value="NAD(P)_OxRdtase_dom_sf"/>
</dbReference>
<dbReference type="AlphaFoldDB" id="A0A1Y1HZ55"/>
<name>A0A1Y1HZ55_KLENI</name>
<feature type="region of interest" description="Disordered" evidence="1">
    <location>
        <begin position="95"/>
        <end position="127"/>
    </location>
</feature>
<keyword evidence="2" id="KW-0472">Membrane</keyword>
<dbReference type="STRING" id="105231.A0A1Y1HZ55"/>
<feature type="compositionally biased region" description="Basic and acidic residues" evidence="1">
    <location>
        <begin position="27"/>
        <end position="36"/>
    </location>
</feature>
<evidence type="ECO:0000313" key="5">
    <source>
        <dbReference type="Proteomes" id="UP000054558"/>
    </source>
</evidence>
<dbReference type="OrthoDB" id="416253at2759"/>
<dbReference type="EMBL" id="DF237099">
    <property type="protein sequence ID" value="GAQ83473.1"/>
    <property type="molecule type" value="Genomic_DNA"/>
</dbReference>
<dbReference type="CDD" id="cd19071">
    <property type="entry name" value="AKR_AKR1-5-like"/>
    <property type="match status" value="1"/>
</dbReference>
<protein>
    <submittedName>
        <fullName evidence="4">Aldo/keto reductase family protein</fullName>
    </submittedName>
</protein>
<keyword evidence="2" id="KW-1133">Transmembrane helix</keyword>
<sequence length="791" mass="86914">MGEQSGSWSLEDLLEGGDISRTLSGRSAEHSGRTVTHDAQSVRANEGSSSEFQHLGTRDGPIGRTVGGGLEVGIGPEQGVPVLLNGSGYLPGPGSYGFGHDARNGEHHPGHINSHKTGADVSNHEEGIEMPPDKVVKAYTEKQRLPKSDALLSAPAANGTAKEWERVHGPQPSSGLAATLGRQAARQLILLALLLRDVIMGLMGASAHLWGLLRQRKKRSFRAWVVFVLRTVREGALETVQSLGACANNFGAYSHRRVKVWAEVYGKQLPQPVQEAARQIVGQGSLAIRRCEKALDGVYDWGQGQLAGKRNRTPKPRHKSGGGAFTVLMAFLVSLLTLRLSWNLLALSGGALRPAVPAPPDPFDVVYILQQLEQETAASMGWGPGEEEETRKEEVERVSIHDLMVLKELNERKERLAITRAAEEREKAARVAEEQGVAAADSKRKGVGGSGMGSQVGVGKTAGGKKGRYFGWLDKGGEEVIWEAPAFSEQTHLRLRHGNAIPRMGFGTAGLGNQTKQAVLWAIEAGYRLFDSATAREWYRQDELGAAIKESGIPRDHLFLVTKIHPRDMTIQGTKAALAGALKDLQTDYVDLALLHYPRCFEQLEGCYKNGKVVPGSWMDGWTALENLYWEGKVRALGVSNFDMREAGAVCRFASNKIQPHVFQANSDLITSNARIRRWAIYKRMLFMGYSTLGNQWVSQGYEPNPVLFNPVVERIAKLRNCTAAQVALRWALNWDQVIIPRSHTREHIFENFRVFQGECEVDGAEMHALNALEKMGVDRVMETYEATHQS</sequence>
<evidence type="ECO:0000256" key="1">
    <source>
        <dbReference type="SAM" id="MobiDB-lite"/>
    </source>
</evidence>
<dbReference type="Pfam" id="PF00248">
    <property type="entry name" value="Aldo_ket_red"/>
    <property type="match status" value="1"/>
</dbReference>
<organism evidence="4 5">
    <name type="scientific">Klebsormidium nitens</name>
    <name type="common">Green alga</name>
    <name type="synonym">Ulothrix nitens</name>
    <dbReference type="NCBI Taxonomy" id="105231"/>
    <lineage>
        <taxon>Eukaryota</taxon>
        <taxon>Viridiplantae</taxon>
        <taxon>Streptophyta</taxon>
        <taxon>Klebsormidiophyceae</taxon>
        <taxon>Klebsormidiales</taxon>
        <taxon>Klebsormidiaceae</taxon>
        <taxon>Klebsormidium</taxon>
    </lineage>
</organism>
<keyword evidence="5" id="KW-1185">Reference proteome</keyword>
<keyword evidence="2" id="KW-0812">Transmembrane</keyword>
<dbReference type="PANTHER" id="PTHR43827">
    <property type="entry name" value="2,5-DIKETO-D-GLUCONIC ACID REDUCTASE"/>
    <property type="match status" value="1"/>
</dbReference>
<evidence type="ECO:0000313" key="4">
    <source>
        <dbReference type="EMBL" id="GAQ83473.1"/>
    </source>
</evidence>
<dbReference type="InterPro" id="IPR020471">
    <property type="entry name" value="AKR"/>
</dbReference>
<reference evidence="4 5" key="1">
    <citation type="journal article" date="2014" name="Nat. Commun.">
        <title>Klebsormidium flaccidum genome reveals primary factors for plant terrestrial adaptation.</title>
        <authorList>
            <person name="Hori K."/>
            <person name="Maruyama F."/>
            <person name="Fujisawa T."/>
            <person name="Togashi T."/>
            <person name="Yamamoto N."/>
            <person name="Seo M."/>
            <person name="Sato S."/>
            <person name="Yamada T."/>
            <person name="Mori H."/>
            <person name="Tajima N."/>
            <person name="Moriyama T."/>
            <person name="Ikeuchi M."/>
            <person name="Watanabe M."/>
            <person name="Wada H."/>
            <person name="Kobayashi K."/>
            <person name="Saito M."/>
            <person name="Masuda T."/>
            <person name="Sasaki-Sekimoto Y."/>
            <person name="Mashiguchi K."/>
            <person name="Awai K."/>
            <person name="Shimojima M."/>
            <person name="Masuda S."/>
            <person name="Iwai M."/>
            <person name="Nobusawa T."/>
            <person name="Narise T."/>
            <person name="Kondo S."/>
            <person name="Saito H."/>
            <person name="Sato R."/>
            <person name="Murakawa M."/>
            <person name="Ihara Y."/>
            <person name="Oshima-Yamada Y."/>
            <person name="Ohtaka K."/>
            <person name="Satoh M."/>
            <person name="Sonobe K."/>
            <person name="Ishii M."/>
            <person name="Ohtani R."/>
            <person name="Kanamori-Sato M."/>
            <person name="Honoki R."/>
            <person name="Miyazaki D."/>
            <person name="Mochizuki H."/>
            <person name="Umetsu J."/>
            <person name="Higashi K."/>
            <person name="Shibata D."/>
            <person name="Kamiya Y."/>
            <person name="Sato N."/>
            <person name="Nakamura Y."/>
            <person name="Tabata S."/>
            <person name="Ida S."/>
            <person name="Kurokawa K."/>
            <person name="Ohta H."/>
        </authorList>
    </citation>
    <scope>NUCLEOTIDE SEQUENCE [LARGE SCALE GENOMIC DNA]</scope>
    <source>
        <strain evidence="4 5">NIES-2285</strain>
    </source>
</reference>
<feature type="transmembrane region" description="Helical" evidence="2">
    <location>
        <begin position="188"/>
        <end position="213"/>
    </location>
</feature>
<dbReference type="Proteomes" id="UP000054558">
    <property type="component" value="Unassembled WGS sequence"/>
</dbReference>